<protein>
    <submittedName>
        <fullName evidence="1">Cell surface protein</fullName>
    </submittedName>
</protein>
<evidence type="ECO:0000313" key="2">
    <source>
        <dbReference type="Proteomes" id="UP000051006"/>
    </source>
</evidence>
<sequence>MRKQTYLKIFFGIFFTILLTILGPPQTIYADNSANPVNPNTDGIDDGVSTTWYKGSVGQSKLLTLNKGLSLGYAFGLVTTKDGQYSTSNQDDTVNFDSENVGDMNTYYSKMNTFLVDKYNNQYISSTFQGNVVSTDVRDRKKGVSMTSPDFIITQPGVYDSVFSRTMSVLGNGFSNKGYYYTDDKDSPAYLIVGNFNRGTYNFTIEIILRPSPTNRAIIQREMYVKNNSGSQQQFQVLFGEDTKLGINANQGADSVPIYDLGNKRGLYIATGTKDNGYKLSITNEIQDGFQHYAGMERKGNSPNWGGIFKPNGTGAEVNNNPAGTNILSTQDSAYSLRWDTTTLPAGKTAHFASTIGEIQSPYSLPIASKSYTNETRSDGTNKVGDKLKFTLHLVNNGYDAQWNSKEIVDQVPKGLQVDTSSIKRTTNGVQVSDPDPSDFDATSRKLTIPMPFQLTDDKSETVTFEATLTKDALQNLDTNGKLTNSADFTGSDQMISPNEIDSFTASVSFPVSAPSYNNSFTKQIKNITNNEDYRDSTTGKPGDRIGYQIIYSVAKSSQDHLLSATTINDNLPAGLTLDKSSIETKSATGDWYDQPWGLNTGTINEVAAGQQVTMRFEVDVSSPNAGILTNNAYITGVKTSGNETYDKQISNDANLEVQKVDGFIQTPTSIDFGSTNMYGKSKTLSNVGTDGELIVAHPDNNNFKVNVSYDNTSTLSQMINQNGDTIPTDNSGLIFIRQRTNSSNDVGTWQPILPTGTPIQTNSFAGNQQTLNLTDYVGVNDWQLKLTPATKEGSYNGTLTWSLNESV</sequence>
<dbReference type="Proteomes" id="UP000051006">
    <property type="component" value="Unassembled WGS sequence"/>
</dbReference>
<dbReference type="Gene3D" id="2.60.40.740">
    <property type="match status" value="1"/>
</dbReference>
<reference evidence="1 2" key="1">
    <citation type="journal article" date="2015" name="Genome Announc.">
        <title>Expanding the biotechnology potential of lactobacilli through comparative genomics of 213 strains and associated genera.</title>
        <authorList>
            <person name="Sun Z."/>
            <person name="Harris H.M."/>
            <person name="McCann A."/>
            <person name="Guo C."/>
            <person name="Argimon S."/>
            <person name="Zhang W."/>
            <person name="Yang X."/>
            <person name="Jeffery I.B."/>
            <person name="Cooney J.C."/>
            <person name="Kagawa T.F."/>
            <person name="Liu W."/>
            <person name="Song Y."/>
            <person name="Salvetti E."/>
            <person name="Wrobel A."/>
            <person name="Rasinkangas P."/>
            <person name="Parkhill J."/>
            <person name="Rea M.C."/>
            <person name="O'Sullivan O."/>
            <person name="Ritari J."/>
            <person name="Douillard F.P."/>
            <person name="Paul Ross R."/>
            <person name="Yang R."/>
            <person name="Briner A.E."/>
            <person name="Felis G.E."/>
            <person name="de Vos W.M."/>
            <person name="Barrangou R."/>
            <person name="Klaenhammer T.R."/>
            <person name="Caufield P.W."/>
            <person name="Cui Y."/>
            <person name="Zhang H."/>
            <person name="O'Toole P.W."/>
        </authorList>
    </citation>
    <scope>NUCLEOTIDE SEQUENCE [LARGE SCALE GENOMIC DNA]</scope>
    <source>
        <strain evidence="1 2">DSM 24716</strain>
    </source>
</reference>
<organism evidence="1 2">
    <name type="scientific">Companilactobacillus kimchiensis</name>
    <dbReference type="NCBI Taxonomy" id="993692"/>
    <lineage>
        <taxon>Bacteria</taxon>
        <taxon>Bacillati</taxon>
        <taxon>Bacillota</taxon>
        <taxon>Bacilli</taxon>
        <taxon>Lactobacillales</taxon>
        <taxon>Lactobacillaceae</taxon>
        <taxon>Companilactobacillus</taxon>
    </lineage>
</organism>
<comment type="caution">
    <text evidence="1">The sequence shown here is derived from an EMBL/GenBank/DDBJ whole genome shotgun (WGS) entry which is preliminary data.</text>
</comment>
<keyword evidence="2" id="KW-1185">Reference proteome</keyword>
<proteinExistence type="predicted"/>
<accession>A0A0R2LBL3</accession>
<gene>
    <name evidence="1" type="ORF">IV57_GL001938</name>
</gene>
<dbReference type="OrthoDB" id="2311396at2"/>
<dbReference type="AlphaFoldDB" id="A0A0R2LBL3"/>
<dbReference type="STRING" id="993692.IV57_GL001938"/>
<evidence type="ECO:0000313" key="1">
    <source>
        <dbReference type="EMBL" id="KRN96087.1"/>
    </source>
</evidence>
<name>A0A0R2LBL3_9LACO</name>
<dbReference type="RefSeq" id="WP_057881819.1">
    <property type="nucleotide sequence ID" value="NZ_JQCF01000041.1"/>
</dbReference>
<dbReference type="PATRIC" id="fig|993692.3.peg.1969"/>
<dbReference type="EMBL" id="JQCF01000041">
    <property type="protein sequence ID" value="KRN96087.1"/>
    <property type="molecule type" value="Genomic_DNA"/>
</dbReference>